<evidence type="ECO:0000256" key="8">
    <source>
        <dbReference type="SAM" id="MobiDB-lite"/>
    </source>
</evidence>
<evidence type="ECO:0000256" key="4">
    <source>
        <dbReference type="ARBA" id="ARBA00022490"/>
    </source>
</evidence>
<dbReference type="PANTHER" id="PTHR13376:SF0">
    <property type="entry name" value="INTRAFLAGELLAR TRANSPORT PROTEIN 46 HOMOLOG"/>
    <property type="match status" value="1"/>
</dbReference>
<name>A0A8D8X261_9HEMI</name>
<evidence type="ECO:0000256" key="6">
    <source>
        <dbReference type="ARBA" id="ARBA00023212"/>
    </source>
</evidence>
<keyword evidence="9" id="KW-0282">Flagellum</keyword>
<feature type="compositionally biased region" description="Acidic residues" evidence="8">
    <location>
        <begin position="72"/>
        <end position="90"/>
    </location>
</feature>
<feature type="region of interest" description="Disordered" evidence="8">
    <location>
        <begin position="54"/>
        <end position="103"/>
    </location>
</feature>
<sequence length="330" mass="37190">MYDESIVVLNAEEVQSPVGSVSSGENVHSIERRVPMKIESSLRPVPNMKMQLSEHQTHIPLRSRNNSRGDSSFEDDDEDDEEDEDDETELGGESVAVADKGYDPQDYAHLANTSDMRELFDFIGKYTPQPTDLNYKLRPFIPDYIPAVGDIDAFIKIGRPDGKPDDLGLTVLDEPCFEQSEPAILNLQLRQNTKCPSASKTTIIKKVEDADKNKKAIDRWIKDIGELHKNKPPPTVHYSRGMPDIDNLMQEWSSDDVEQTLAEVGLPPEDIDCDLSTYIDIMATILDIPRFESRIETLHVIFSLYAAIQSSVKENETYPQNYGGTPLKMD</sequence>
<dbReference type="GO" id="GO:0005815">
    <property type="term" value="C:microtubule organizing center"/>
    <property type="evidence" value="ECO:0007669"/>
    <property type="project" value="TreeGrafter"/>
</dbReference>
<evidence type="ECO:0000313" key="9">
    <source>
        <dbReference type="EMBL" id="CAG6681178.1"/>
    </source>
</evidence>
<dbReference type="EMBL" id="HBUF01254556">
    <property type="protein sequence ID" value="CAG6681178.1"/>
    <property type="molecule type" value="Transcribed_RNA"/>
</dbReference>
<keyword evidence="7" id="KW-0966">Cell projection</keyword>
<accession>A0A8D8X261</accession>
<dbReference type="GO" id="GO:0042073">
    <property type="term" value="P:intraciliary transport"/>
    <property type="evidence" value="ECO:0007669"/>
    <property type="project" value="InterPro"/>
</dbReference>
<dbReference type="GO" id="GO:0031514">
    <property type="term" value="C:motile cilium"/>
    <property type="evidence" value="ECO:0007669"/>
    <property type="project" value="TreeGrafter"/>
</dbReference>
<evidence type="ECO:0000256" key="5">
    <source>
        <dbReference type="ARBA" id="ARBA00023069"/>
    </source>
</evidence>
<protein>
    <recommendedName>
        <fullName evidence="3">Intraflagellar transport protein 46 homolog</fullName>
    </recommendedName>
</protein>
<comment type="similarity">
    <text evidence="2">Belongs to the IFT46 family.</text>
</comment>
<evidence type="ECO:0000256" key="2">
    <source>
        <dbReference type="ARBA" id="ARBA00007700"/>
    </source>
</evidence>
<comment type="subcellular location">
    <subcellularLocation>
        <location evidence="1">Cytoplasm</location>
        <location evidence="1">Cytoskeleton</location>
        <location evidence="1">Cilium basal body</location>
    </subcellularLocation>
</comment>
<dbReference type="GO" id="GO:0060271">
    <property type="term" value="P:cilium assembly"/>
    <property type="evidence" value="ECO:0007669"/>
    <property type="project" value="TreeGrafter"/>
</dbReference>
<reference evidence="9" key="1">
    <citation type="submission" date="2021-05" db="EMBL/GenBank/DDBJ databases">
        <authorList>
            <person name="Alioto T."/>
            <person name="Alioto T."/>
            <person name="Gomez Garrido J."/>
        </authorList>
    </citation>
    <scope>NUCLEOTIDE SEQUENCE</scope>
</reference>
<keyword evidence="6" id="KW-0206">Cytoskeleton</keyword>
<keyword evidence="5" id="KW-0969">Cilium</keyword>
<proteinExistence type="inferred from homology"/>
<organism evidence="9">
    <name type="scientific">Cacopsylla melanoneura</name>
    <dbReference type="NCBI Taxonomy" id="428564"/>
    <lineage>
        <taxon>Eukaryota</taxon>
        <taxon>Metazoa</taxon>
        <taxon>Ecdysozoa</taxon>
        <taxon>Arthropoda</taxon>
        <taxon>Hexapoda</taxon>
        <taxon>Insecta</taxon>
        <taxon>Pterygota</taxon>
        <taxon>Neoptera</taxon>
        <taxon>Paraneoptera</taxon>
        <taxon>Hemiptera</taxon>
        <taxon>Sternorrhyncha</taxon>
        <taxon>Psylloidea</taxon>
        <taxon>Psyllidae</taxon>
        <taxon>Psyllinae</taxon>
        <taxon>Cacopsylla</taxon>
    </lineage>
</organism>
<dbReference type="GO" id="GO:0030992">
    <property type="term" value="C:intraciliary transport particle B"/>
    <property type="evidence" value="ECO:0007669"/>
    <property type="project" value="TreeGrafter"/>
</dbReference>
<dbReference type="Pfam" id="PF12317">
    <property type="entry name" value="IFT46_B_C"/>
    <property type="match status" value="1"/>
</dbReference>
<dbReference type="AlphaFoldDB" id="A0A8D8X261"/>
<keyword evidence="4" id="KW-0963">Cytoplasm</keyword>
<evidence type="ECO:0000256" key="7">
    <source>
        <dbReference type="ARBA" id="ARBA00023273"/>
    </source>
</evidence>
<dbReference type="InterPro" id="IPR022088">
    <property type="entry name" value="Intraflagellar_transp_cmplxB"/>
</dbReference>
<evidence type="ECO:0000256" key="1">
    <source>
        <dbReference type="ARBA" id="ARBA00004120"/>
    </source>
</evidence>
<evidence type="ECO:0000256" key="3">
    <source>
        <dbReference type="ARBA" id="ARBA00017206"/>
    </source>
</evidence>
<dbReference type="PANTHER" id="PTHR13376">
    <property type="entry name" value="INTRAFLAGELLAR TRANSPORT PROTEIN 46 HOMOLOG"/>
    <property type="match status" value="1"/>
</dbReference>